<keyword evidence="1" id="KW-0812">Transmembrane</keyword>
<dbReference type="KEGG" id="fat:DVK85_09760"/>
<gene>
    <name evidence="2" type="ORF">DVK85_09760</name>
</gene>
<dbReference type="EMBL" id="CP031188">
    <property type="protein sequence ID" value="AXG74504.1"/>
    <property type="molecule type" value="Genomic_DNA"/>
</dbReference>
<dbReference type="Proteomes" id="UP000253951">
    <property type="component" value="Chromosome"/>
</dbReference>
<proteinExistence type="predicted"/>
<dbReference type="OrthoDB" id="1179771at2"/>
<evidence type="ECO:0000313" key="2">
    <source>
        <dbReference type="EMBL" id="AXG74504.1"/>
    </source>
</evidence>
<dbReference type="RefSeq" id="WP_114678262.1">
    <property type="nucleotide sequence ID" value="NZ_CP031188.1"/>
</dbReference>
<evidence type="ECO:0000313" key="3">
    <source>
        <dbReference type="Proteomes" id="UP000253951"/>
    </source>
</evidence>
<feature type="transmembrane region" description="Helical" evidence="1">
    <location>
        <begin position="7"/>
        <end position="26"/>
    </location>
</feature>
<sequence>MNKKVKSILYNLAGYAPFFIIVYLLTAQYTELTGIMVPVTAAVVATILAPKFQVVKFQGEDKIFMKWLFTKGVKEVK</sequence>
<protein>
    <submittedName>
        <fullName evidence="2">Uncharacterized protein</fullName>
    </submittedName>
</protein>
<feature type="transmembrane region" description="Helical" evidence="1">
    <location>
        <begin position="32"/>
        <end position="49"/>
    </location>
</feature>
<keyword evidence="3" id="KW-1185">Reference proteome</keyword>
<organism evidence="2 3">
    <name type="scientific">Flavobacterium arcticum</name>
    <dbReference type="NCBI Taxonomy" id="1784713"/>
    <lineage>
        <taxon>Bacteria</taxon>
        <taxon>Pseudomonadati</taxon>
        <taxon>Bacteroidota</taxon>
        <taxon>Flavobacteriia</taxon>
        <taxon>Flavobacteriales</taxon>
        <taxon>Flavobacteriaceae</taxon>
        <taxon>Flavobacterium</taxon>
    </lineage>
</organism>
<keyword evidence="1" id="KW-1133">Transmembrane helix</keyword>
<keyword evidence="1" id="KW-0472">Membrane</keyword>
<reference evidence="2 3" key="1">
    <citation type="submission" date="2018-07" db="EMBL/GenBank/DDBJ databases">
        <title>Complete genome sequence of Flavobacterium arcticum type strain SM1502T.</title>
        <authorList>
            <person name="Li Y."/>
            <person name="Li D.-D."/>
        </authorList>
    </citation>
    <scope>NUCLEOTIDE SEQUENCE [LARGE SCALE GENOMIC DNA]</scope>
    <source>
        <strain evidence="2 3">SM1502</strain>
    </source>
</reference>
<dbReference type="AlphaFoldDB" id="A0A345HD44"/>
<evidence type="ECO:0000256" key="1">
    <source>
        <dbReference type="SAM" id="Phobius"/>
    </source>
</evidence>
<accession>A0A345HD44</accession>
<name>A0A345HD44_9FLAO</name>